<dbReference type="EMBL" id="AHZP02001141">
    <property type="protein sequence ID" value="KYK68364.1"/>
    <property type="molecule type" value="Genomic_DNA"/>
</dbReference>
<accession>A0A151HGD8</accession>
<protein>
    <submittedName>
        <fullName evidence="1">Uncharacterized protein</fullName>
    </submittedName>
</protein>
<reference evidence="2" key="1">
    <citation type="submission" date="2016-03" db="EMBL/GenBank/DDBJ databases">
        <authorList>
            <person name="Sibley D."/>
            <person name="Venepally P."/>
            <person name="Karamycheva S."/>
            <person name="Hadjithomas M."/>
            <person name="Khan A."/>
            <person name="Brunk B."/>
            <person name="Roos D."/>
            <person name="Caler E."/>
            <person name="Lorenzi H."/>
        </authorList>
    </citation>
    <scope>NUCLEOTIDE SEQUENCE [LARGE SCALE GENOMIC DNA]</scope>
    <source>
        <strain evidence="2">TgCatPRC2</strain>
    </source>
</reference>
<proteinExistence type="predicted"/>
<evidence type="ECO:0000313" key="1">
    <source>
        <dbReference type="EMBL" id="KYK68364.1"/>
    </source>
</evidence>
<evidence type="ECO:0000313" key="2">
    <source>
        <dbReference type="Proteomes" id="UP000075225"/>
    </source>
</evidence>
<dbReference type="VEuPathDB" id="ToxoDB:TGPRC2_246460B"/>
<gene>
    <name evidence="1" type="ORF">TGPRC2_246460B</name>
</gene>
<dbReference type="Proteomes" id="UP000075225">
    <property type="component" value="Unassembled WGS sequence"/>
</dbReference>
<sequence>GRAFFFKFENLFDVAVTVLCVALLCISDDLWGSLADRDRPPPEEVDDIFRQSFTAFRFSTQLLRMVTIALHQKRSQLPSDDVDFSYLEAQARAPHDDGL</sequence>
<dbReference type="AlphaFoldDB" id="A0A151HGD8"/>
<feature type="non-terminal residue" evidence="1">
    <location>
        <position position="1"/>
    </location>
</feature>
<organism evidence="1 2">
    <name type="scientific">Toxoplasma gondii TgCatPRC2</name>
    <dbReference type="NCBI Taxonomy" id="1130821"/>
    <lineage>
        <taxon>Eukaryota</taxon>
        <taxon>Sar</taxon>
        <taxon>Alveolata</taxon>
        <taxon>Apicomplexa</taxon>
        <taxon>Conoidasida</taxon>
        <taxon>Coccidia</taxon>
        <taxon>Eucoccidiorida</taxon>
        <taxon>Eimeriorina</taxon>
        <taxon>Sarcocystidae</taxon>
        <taxon>Toxoplasma</taxon>
    </lineage>
</organism>
<name>A0A151HGD8_TOXGO</name>
<comment type="caution">
    <text evidence="1">The sequence shown here is derived from an EMBL/GenBank/DDBJ whole genome shotgun (WGS) entry which is preliminary data.</text>
</comment>